<dbReference type="InterPro" id="IPR050281">
    <property type="entry name" value="Flavin_monoamine_oxidase"/>
</dbReference>
<dbReference type="PRINTS" id="PR00757">
    <property type="entry name" value="AMINEOXDASEF"/>
</dbReference>
<dbReference type="PANTHER" id="PTHR10742:SF410">
    <property type="entry name" value="LYSINE-SPECIFIC HISTONE DEMETHYLASE 2"/>
    <property type="match status" value="1"/>
</dbReference>
<dbReference type="InterPro" id="IPR036188">
    <property type="entry name" value="FAD/NAD-bd_sf"/>
</dbReference>
<keyword evidence="2" id="KW-0560">Oxidoreductase</keyword>
<dbReference type="Gene3D" id="3.50.50.60">
    <property type="entry name" value="FAD/NAD(P)-binding domain"/>
    <property type="match status" value="1"/>
</dbReference>
<dbReference type="SUPFAM" id="SSF51905">
    <property type="entry name" value="FAD/NAD(P)-binding domain"/>
    <property type="match status" value="1"/>
</dbReference>
<feature type="domain" description="Amine oxidase" evidence="3">
    <location>
        <begin position="71"/>
        <end position="532"/>
    </location>
</feature>
<dbReference type="Gene3D" id="3.90.660.10">
    <property type="match status" value="1"/>
</dbReference>
<dbReference type="PROSITE" id="PS51318">
    <property type="entry name" value="TAT"/>
    <property type="match status" value="1"/>
</dbReference>
<dbReference type="InterPro" id="IPR002937">
    <property type="entry name" value="Amino_oxidase"/>
</dbReference>
<comment type="caution">
    <text evidence="4">The sequence shown here is derived from an EMBL/GenBank/DDBJ whole genome shotgun (WGS) entry which is preliminary data.</text>
</comment>
<gene>
    <name evidence="4" type="ORF">ACFSYJ_38320</name>
</gene>
<evidence type="ECO:0000313" key="5">
    <source>
        <dbReference type="Proteomes" id="UP001597419"/>
    </source>
</evidence>
<evidence type="ECO:0000259" key="3">
    <source>
        <dbReference type="Pfam" id="PF01593"/>
    </source>
</evidence>
<sequence>MMDVSEGSGISRRRFLSAVGAAGGAGTMFATMGALGLAPTARADTYHPPRRADFALSGRSAAKVAVLGGGIAGLTCAYELGKAGYDCTVLEAQDRIGGRNFTVRNGTEYTELGGVTQVAEFAGDGYLNAGPARIAQWMVTLDYCRELGVPIEVFTNTNANAFTYNESAGMKSPQRHRTAKADVHGYVGELLAKATDRGALDAELTAADKERLLDFLQDWGTIEERNGGWRYLGGPRRGFSVNPGAGENTGTVLEPVPSLSEVFASGVGSFFSFEHDYDQAMQMFQPVGGMDRIPCALAEAIGTGRIRTGSRVTRITAGEHGVAVGYRAADGRDRELTADYCVAALPPHLLAGIPHNLGVEVRAALATYRDRLVPAGKIGLEYRNRWWETDHRIYGGITWTDLDISTIWYPSHGHHGRTGVLVGYQSGYRGDDDRAVRYERLPPKERELLAVAQGVKIHGAKFRDELTGSFSVAWRRAPHIETAWTSPPYDTAGYRLLNRPAGRVYFSGDWLSHLSSWQAGAFESARLVVAALHRRVLSA</sequence>
<reference evidence="5" key="1">
    <citation type="journal article" date="2019" name="Int. J. Syst. Evol. Microbiol.">
        <title>The Global Catalogue of Microorganisms (GCM) 10K type strain sequencing project: providing services to taxonomists for standard genome sequencing and annotation.</title>
        <authorList>
            <consortium name="The Broad Institute Genomics Platform"/>
            <consortium name="The Broad Institute Genome Sequencing Center for Infectious Disease"/>
            <person name="Wu L."/>
            <person name="Ma J."/>
        </authorList>
    </citation>
    <scope>NUCLEOTIDE SEQUENCE [LARGE SCALE GENOMIC DNA]</scope>
    <source>
        <strain evidence="5">CGMCC 4.7643</strain>
    </source>
</reference>
<dbReference type="Proteomes" id="UP001597419">
    <property type="component" value="Unassembled WGS sequence"/>
</dbReference>
<evidence type="ECO:0000256" key="2">
    <source>
        <dbReference type="ARBA" id="ARBA00023002"/>
    </source>
</evidence>
<organism evidence="4 5">
    <name type="scientific">Amycolatopsis samaneae</name>
    <dbReference type="NCBI Taxonomy" id="664691"/>
    <lineage>
        <taxon>Bacteria</taxon>
        <taxon>Bacillati</taxon>
        <taxon>Actinomycetota</taxon>
        <taxon>Actinomycetes</taxon>
        <taxon>Pseudonocardiales</taxon>
        <taxon>Pseudonocardiaceae</taxon>
        <taxon>Amycolatopsis</taxon>
    </lineage>
</organism>
<evidence type="ECO:0000256" key="1">
    <source>
        <dbReference type="ARBA" id="ARBA00001974"/>
    </source>
</evidence>
<protein>
    <submittedName>
        <fullName evidence="4">Flavin monoamine oxidase family protein</fullName>
    </submittedName>
</protein>
<dbReference type="RefSeq" id="WP_345385650.1">
    <property type="nucleotide sequence ID" value="NZ_BAABHG010000001.1"/>
</dbReference>
<accession>A0ABW5GUT0</accession>
<dbReference type="EMBL" id="JBHUKU010000026">
    <property type="protein sequence ID" value="MFD2464524.1"/>
    <property type="molecule type" value="Genomic_DNA"/>
</dbReference>
<dbReference type="Pfam" id="PF01593">
    <property type="entry name" value="Amino_oxidase"/>
    <property type="match status" value="1"/>
</dbReference>
<dbReference type="SUPFAM" id="SSF54373">
    <property type="entry name" value="FAD-linked reductases, C-terminal domain"/>
    <property type="match status" value="1"/>
</dbReference>
<proteinExistence type="predicted"/>
<dbReference type="PANTHER" id="PTHR10742">
    <property type="entry name" value="FLAVIN MONOAMINE OXIDASE"/>
    <property type="match status" value="1"/>
</dbReference>
<keyword evidence="5" id="KW-1185">Reference proteome</keyword>
<dbReference type="InterPro" id="IPR006311">
    <property type="entry name" value="TAT_signal"/>
</dbReference>
<evidence type="ECO:0000313" key="4">
    <source>
        <dbReference type="EMBL" id="MFD2464524.1"/>
    </source>
</evidence>
<dbReference type="InterPro" id="IPR001613">
    <property type="entry name" value="Flavin_amine_oxidase"/>
</dbReference>
<dbReference type="Gene3D" id="1.20.1440.240">
    <property type="match status" value="1"/>
</dbReference>
<name>A0ABW5GUT0_9PSEU</name>
<comment type="cofactor">
    <cofactor evidence="1">
        <name>FAD</name>
        <dbReference type="ChEBI" id="CHEBI:57692"/>
    </cofactor>
</comment>